<dbReference type="Proteomes" id="UP001196413">
    <property type="component" value="Unassembled WGS sequence"/>
</dbReference>
<feature type="region of interest" description="Disordered" evidence="1">
    <location>
        <begin position="1"/>
        <end position="20"/>
    </location>
</feature>
<accession>A0AAD5WF77</accession>
<name>A0AAD5WF77_PARTN</name>
<organism evidence="2 3">
    <name type="scientific">Parelaphostrongylus tenuis</name>
    <name type="common">Meningeal worm</name>
    <dbReference type="NCBI Taxonomy" id="148309"/>
    <lineage>
        <taxon>Eukaryota</taxon>
        <taxon>Metazoa</taxon>
        <taxon>Ecdysozoa</taxon>
        <taxon>Nematoda</taxon>
        <taxon>Chromadorea</taxon>
        <taxon>Rhabditida</taxon>
        <taxon>Rhabditina</taxon>
        <taxon>Rhabditomorpha</taxon>
        <taxon>Strongyloidea</taxon>
        <taxon>Metastrongylidae</taxon>
        <taxon>Parelaphostrongylus</taxon>
    </lineage>
</organism>
<evidence type="ECO:0000256" key="1">
    <source>
        <dbReference type="SAM" id="MobiDB-lite"/>
    </source>
</evidence>
<feature type="compositionally biased region" description="Polar residues" evidence="1">
    <location>
        <begin position="7"/>
        <end position="20"/>
    </location>
</feature>
<keyword evidence="3" id="KW-1185">Reference proteome</keyword>
<dbReference type="AlphaFoldDB" id="A0AAD5WF77"/>
<gene>
    <name evidence="2" type="ORF">KIN20_028954</name>
</gene>
<sequence length="107" mass="11543">MNVIANPANQKRSCHDQSSSYSHGGVGIWSDACRSSYDAAVSTRTFNVTGFTTLPAAMVYTDKLEVSAQIPGTATSERGAQAFVKRMIMQTTTNIIMANWSSRCGKT</sequence>
<evidence type="ECO:0000313" key="3">
    <source>
        <dbReference type="Proteomes" id="UP001196413"/>
    </source>
</evidence>
<evidence type="ECO:0000313" key="2">
    <source>
        <dbReference type="EMBL" id="KAJ1367926.1"/>
    </source>
</evidence>
<dbReference type="EMBL" id="JAHQIW010006045">
    <property type="protein sequence ID" value="KAJ1367926.1"/>
    <property type="molecule type" value="Genomic_DNA"/>
</dbReference>
<protein>
    <submittedName>
        <fullName evidence="2">Uncharacterized protein</fullName>
    </submittedName>
</protein>
<proteinExistence type="predicted"/>
<comment type="caution">
    <text evidence="2">The sequence shown here is derived from an EMBL/GenBank/DDBJ whole genome shotgun (WGS) entry which is preliminary data.</text>
</comment>
<reference evidence="2" key="1">
    <citation type="submission" date="2021-06" db="EMBL/GenBank/DDBJ databases">
        <title>Parelaphostrongylus tenuis whole genome reference sequence.</title>
        <authorList>
            <person name="Garwood T.J."/>
            <person name="Larsen P.A."/>
            <person name="Fountain-Jones N.M."/>
            <person name="Garbe J.R."/>
            <person name="Macchietto M.G."/>
            <person name="Kania S.A."/>
            <person name="Gerhold R.W."/>
            <person name="Richards J.E."/>
            <person name="Wolf T.M."/>
        </authorList>
    </citation>
    <scope>NUCLEOTIDE SEQUENCE</scope>
    <source>
        <strain evidence="2">MNPRO001-30</strain>
        <tissue evidence="2">Meninges</tissue>
    </source>
</reference>